<gene>
    <name evidence="2" type="ORF">SELMODRAFT_123858</name>
</gene>
<dbReference type="InterPro" id="IPR046848">
    <property type="entry name" value="E_motif"/>
</dbReference>
<dbReference type="Gramene" id="EFJ12549">
    <property type="protein sequence ID" value="EFJ12549"/>
    <property type="gene ID" value="SELMODRAFT_123858"/>
</dbReference>
<dbReference type="PANTHER" id="PTHR47926">
    <property type="entry name" value="PENTATRICOPEPTIDE REPEAT-CONTAINING PROTEIN"/>
    <property type="match status" value="1"/>
</dbReference>
<reference evidence="2 3" key="1">
    <citation type="journal article" date="2011" name="Science">
        <title>The Selaginella genome identifies genetic changes associated with the evolution of vascular plants.</title>
        <authorList>
            <person name="Banks J.A."/>
            <person name="Nishiyama T."/>
            <person name="Hasebe M."/>
            <person name="Bowman J.L."/>
            <person name="Gribskov M."/>
            <person name="dePamphilis C."/>
            <person name="Albert V.A."/>
            <person name="Aono N."/>
            <person name="Aoyama T."/>
            <person name="Ambrose B.A."/>
            <person name="Ashton N.W."/>
            <person name="Axtell M.J."/>
            <person name="Barker E."/>
            <person name="Barker M.S."/>
            <person name="Bennetzen J.L."/>
            <person name="Bonawitz N.D."/>
            <person name="Chapple C."/>
            <person name="Cheng C."/>
            <person name="Correa L.G."/>
            <person name="Dacre M."/>
            <person name="DeBarry J."/>
            <person name="Dreyer I."/>
            <person name="Elias M."/>
            <person name="Engstrom E.M."/>
            <person name="Estelle M."/>
            <person name="Feng L."/>
            <person name="Finet C."/>
            <person name="Floyd S.K."/>
            <person name="Frommer W.B."/>
            <person name="Fujita T."/>
            <person name="Gramzow L."/>
            <person name="Gutensohn M."/>
            <person name="Harholt J."/>
            <person name="Hattori M."/>
            <person name="Heyl A."/>
            <person name="Hirai T."/>
            <person name="Hiwatashi Y."/>
            <person name="Ishikawa M."/>
            <person name="Iwata M."/>
            <person name="Karol K.G."/>
            <person name="Koehler B."/>
            <person name="Kolukisaoglu U."/>
            <person name="Kubo M."/>
            <person name="Kurata T."/>
            <person name="Lalonde S."/>
            <person name="Li K."/>
            <person name="Li Y."/>
            <person name="Litt A."/>
            <person name="Lyons E."/>
            <person name="Manning G."/>
            <person name="Maruyama T."/>
            <person name="Michael T.P."/>
            <person name="Mikami K."/>
            <person name="Miyazaki S."/>
            <person name="Morinaga S."/>
            <person name="Murata T."/>
            <person name="Mueller-Roeber B."/>
            <person name="Nelson D.R."/>
            <person name="Obara M."/>
            <person name="Oguri Y."/>
            <person name="Olmstead R.G."/>
            <person name="Onodera N."/>
            <person name="Petersen B.L."/>
            <person name="Pils B."/>
            <person name="Prigge M."/>
            <person name="Rensing S.A."/>
            <person name="Riano-Pachon D.M."/>
            <person name="Roberts A.W."/>
            <person name="Sato Y."/>
            <person name="Scheller H.V."/>
            <person name="Schulz B."/>
            <person name="Schulz C."/>
            <person name="Shakirov E.V."/>
            <person name="Shibagaki N."/>
            <person name="Shinohara N."/>
            <person name="Shippen D.E."/>
            <person name="Soerensen I."/>
            <person name="Sotooka R."/>
            <person name="Sugimoto N."/>
            <person name="Sugita M."/>
            <person name="Sumikawa N."/>
            <person name="Tanurdzic M."/>
            <person name="Theissen G."/>
            <person name="Ulvskov P."/>
            <person name="Wakazuki S."/>
            <person name="Weng J.K."/>
            <person name="Willats W.W."/>
            <person name="Wipf D."/>
            <person name="Wolf P.G."/>
            <person name="Yang L."/>
            <person name="Zimmer A.D."/>
            <person name="Zhu Q."/>
            <person name="Mitros T."/>
            <person name="Hellsten U."/>
            <person name="Loque D."/>
            <person name="Otillar R."/>
            <person name="Salamov A."/>
            <person name="Schmutz J."/>
            <person name="Shapiro H."/>
            <person name="Lindquist E."/>
            <person name="Lucas S."/>
            <person name="Rokhsar D."/>
            <person name="Grigoriev I.V."/>
        </authorList>
    </citation>
    <scope>NUCLEOTIDE SEQUENCE [LARGE SCALE GENOMIC DNA]</scope>
</reference>
<dbReference type="OMA" id="WICVDCH"/>
<dbReference type="HOGENOM" id="CLU_002706_37_1_1"/>
<keyword evidence="3" id="KW-1185">Reference proteome</keyword>
<dbReference type="Pfam" id="PF14432">
    <property type="entry name" value="DYW_deaminase"/>
    <property type="match status" value="1"/>
</dbReference>
<sequence>MIWMSLLGPCRLHRHADCAERVAAKIFELEPGYTTAYVVLSNMYSSIGRRDKVSMIRNLMKSRRVRKVPGISNIEVGSEVHSFVVGDLSHPRSEDIVVELQRPAREMRDAGYVPDTKEILHDVGEEQKEELLHYHSEKMAVAFGLISTEQGSPLRILKNLRVCGDCHSAIKFVSKMVGRSITVRDASRFHHFSNGTCSCGDYW</sequence>
<dbReference type="InterPro" id="IPR032867">
    <property type="entry name" value="DYW_dom"/>
</dbReference>
<feature type="domain" description="DYW" evidence="1">
    <location>
        <begin position="111"/>
        <end position="203"/>
    </location>
</feature>
<dbReference type="AlphaFoldDB" id="D8SSV9"/>
<accession>D8SSV9</accession>
<dbReference type="OrthoDB" id="185373at2759"/>
<dbReference type="Proteomes" id="UP000001514">
    <property type="component" value="Unassembled WGS sequence"/>
</dbReference>
<dbReference type="InParanoid" id="D8SSV9"/>
<proteinExistence type="predicted"/>
<evidence type="ECO:0000259" key="1">
    <source>
        <dbReference type="Pfam" id="PF14432"/>
    </source>
</evidence>
<dbReference type="KEGG" id="smo:SELMODRAFT_123858"/>
<dbReference type="eggNOG" id="KOG4197">
    <property type="taxonomic scope" value="Eukaryota"/>
</dbReference>
<dbReference type="GO" id="GO:0003723">
    <property type="term" value="F:RNA binding"/>
    <property type="evidence" value="ECO:0007669"/>
    <property type="project" value="InterPro"/>
</dbReference>
<evidence type="ECO:0000313" key="2">
    <source>
        <dbReference type="EMBL" id="EFJ12549.1"/>
    </source>
</evidence>
<organism evidence="3">
    <name type="scientific">Selaginella moellendorffii</name>
    <name type="common">Spikemoss</name>
    <dbReference type="NCBI Taxonomy" id="88036"/>
    <lineage>
        <taxon>Eukaryota</taxon>
        <taxon>Viridiplantae</taxon>
        <taxon>Streptophyta</taxon>
        <taxon>Embryophyta</taxon>
        <taxon>Tracheophyta</taxon>
        <taxon>Lycopodiopsida</taxon>
        <taxon>Selaginellales</taxon>
        <taxon>Selaginellaceae</taxon>
        <taxon>Selaginella</taxon>
    </lineage>
</organism>
<dbReference type="GO" id="GO:0009451">
    <property type="term" value="P:RNA modification"/>
    <property type="evidence" value="ECO:0007669"/>
    <property type="project" value="InterPro"/>
</dbReference>
<dbReference type="GO" id="GO:0008270">
    <property type="term" value="F:zinc ion binding"/>
    <property type="evidence" value="ECO:0007669"/>
    <property type="project" value="InterPro"/>
</dbReference>
<name>D8SSV9_SELML</name>
<dbReference type="Pfam" id="PF20431">
    <property type="entry name" value="E_motif"/>
    <property type="match status" value="1"/>
</dbReference>
<evidence type="ECO:0000313" key="3">
    <source>
        <dbReference type="Proteomes" id="UP000001514"/>
    </source>
</evidence>
<protein>
    <recommendedName>
        <fullName evidence="1">DYW domain-containing protein</fullName>
    </recommendedName>
</protein>
<dbReference type="EMBL" id="GL377638">
    <property type="protein sequence ID" value="EFJ12549.1"/>
    <property type="molecule type" value="Genomic_DNA"/>
</dbReference>
<dbReference type="InterPro" id="IPR046960">
    <property type="entry name" value="PPR_At4g14850-like_plant"/>
</dbReference>